<dbReference type="Proteomes" id="UP000642571">
    <property type="component" value="Unassembled WGS sequence"/>
</dbReference>
<comment type="caution">
    <text evidence="2">The sequence shown here is derived from an EMBL/GenBank/DDBJ whole genome shotgun (WGS) entry which is preliminary data.</text>
</comment>
<accession>A0ABQ1QET3</accession>
<evidence type="ECO:0000313" key="2">
    <source>
        <dbReference type="EMBL" id="GGD22918.1"/>
    </source>
</evidence>
<dbReference type="EMBL" id="BMIN01000018">
    <property type="protein sequence ID" value="GGD22918.1"/>
    <property type="molecule type" value="Genomic_DNA"/>
</dbReference>
<organism evidence="2 3">
    <name type="scientific">Pontibacillus salipaludis</name>
    <dbReference type="NCBI Taxonomy" id="1697394"/>
    <lineage>
        <taxon>Bacteria</taxon>
        <taxon>Bacillati</taxon>
        <taxon>Bacillota</taxon>
        <taxon>Bacilli</taxon>
        <taxon>Bacillales</taxon>
        <taxon>Bacillaceae</taxon>
        <taxon>Pontibacillus</taxon>
    </lineage>
</organism>
<feature type="transmembrane region" description="Helical" evidence="1">
    <location>
        <begin position="12"/>
        <end position="30"/>
    </location>
</feature>
<keyword evidence="1" id="KW-0812">Transmembrane</keyword>
<name>A0ABQ1QET3_9BACI</name>
<gene>
    <name evidence="2" type="ORF">GCM10011389_33330</name>
</gene>
<reference evidence="3" key="1">
    <citation type="journal article" date="2019" name="Int. J. Syst. Evol. Microbiol.">
        <title>The Global Catalogue of Microorganisms (GCM) 10K type strain sequencing project: providing services to taxonomists for standard genome sequencing and annotation.</title>
        <authorList>
            <consortium name="The Broad Institute Genomics Platform"/>
            <consortium name="The Broad Institute Genome Sequencing Center for Infectious Disease"/>
            <person name="Wu L."/>
            <person name="Ma J."/>
        </authorList>
    </citation>
    <scope>NUCLEOTIDE SEQUENCE [LARGE SCALE GENOMIC DNA]</scope>
    <source>
        <strain evidence="3">CGMCC 1.15353</strain>
    </source>
</reference>
<evidence type="ECO:0000256" key="1">
    <source>
        <dbReference type="SAM" id="Phobius"/>
    </source>
</evidence>
<protein>
    <submittedName>
        <fullName evidence="2">Uncharacterized protein</fullName>
    </submittedName>
</protein>
<sequence length="189" mass="23167">MFGLSDNWTKIVSALIIAFITSIVTHRLAIAKERRLQTDKQRFEILNNVYIPLYRAFINKQIKDIGKPFGYLGIDEELFHEINKIYEDNIHLIDPALEARIWELKDHFSEEQRRMEEMGDNTPVQGDYEYRMIRYVFYHYNKMRRRLKLPYEKTYLKYHDIYEKIINNTINYFKGRKIKRDLEKYRKKE</sequence>
<evidence type="ECO:0000313" key="3">
    <source>
        <dbReference type="Proteomes" id="UP000642571"/>
    </source>
</evidence>
<keyword evidence="1" id="KW-1133">Transmembrane helix</keyword>
<keyword evidence="1" id="KW-0472">Membrane</keyword>
<keyword evidence="3" id="KW-1185">Reference proteome</keyword>
<proteinExistence type="predicted"/>